<comment type="subcellular location">
    <subcellularLocation>
        <location evidence="1">Membrane</location>
        <topology evidence="1">Multi-pass membrane protein</topology>
    </subcellularLocation>
</comment>
<evidence type="ECO:0000313" key="7">
    <source>
        <dbReference type="EMBL" id="PWK13349.1"/>
    </source>
</evidence>
<feature type="transmembrane region" description="Helical" evidence="6">
    <location>
        <begin position="28"/>
        <end position="46"/>
    </location>
</feature>
<dbReference type="GO" id="GO:0016020">
    <property type="term" value="C:membrane"/>
    <property type="evidence" value="ECO:0007669"/>
    <property type="project" value="UniProtKB-SubCell"/>
</dbReference>
<dbReference type="Pfam" id="PF07947">
    <property type="entry name" value="YhhN"/>
    <property type="match status" value="1"/>
</dbReference>
<proteinExistence type="inferred from homology"/>
<dbReference type="Proteomes" id="UP000245634">
    <property type="component" value="Unassembled WGS sequence"/>
</dbReference>
<evidence type="ECO:0000256" key="3">
    <source>
        <dbReference type="ARBA" id="ARBA00022692"/>
    </source>
</evidence>
<dbReference type="RefSeq" id="WP_109688550.1">
    <property type="nucleotide sequence ID" value="NZ_QGGL01000007.1"/>
</dbReference>
<evidence type="ECO:0000256" key="6">
    <source>
        <dbReference type="SAM" id="Phobius"/>
    </source>
</evidence>
<comment type="caution">
    <text evidence="7">The sequence shown here is derived from an EMBL/GenBank/DDBJ whole genome shotgun (WGS) entry which is preliminary data.</text>
</comment>
<accession>A0A316D8R2</accession>
<dbReference type="InterPro" id="IPR012506">
    <property type="entry name" value="TMEM86B-like"/>
</dbReference>
<dbReference type="AlphaFoldDB" id="A0A316D8R2"/>
<name>A0A316D8R2_9BACL</name>
<reference evidence="7 8" key="1">
    <citation type="submission" date="2018-05" db="EMBL/GenBank/DDBJ databases">
        <title>Genomic Encyclopedia of Type Strains, Phase IV (KMG-IV): sequencing the most valuable type-strain genomes for metagenomic binning, comparative biology and taxonomic classification.</title>
        <authorList>
            <person name="Goeker M."/>
        </authorList>
    </citation>
    <scope>NUCLEOTIDE SEQUENCE [LARGE SCALE GENOMIC DNA]</scope>
    <source>
        <strain evidence="7 8">DSM 18773</strain>
    </source>
</reference>
<evidence type="ECO:0000256" key="2">
    <source>
        <dbReference type="ARBA" id="ARBA00007375"/>
    </source>
</evidence>
<feature type="transmembrane region" description="Helical" evidence="6">
    <location>
        <begin position="158"/>
        <end position="175"/>
    </location>
</feature>
<feature type="transmembrane region" description="Helical" evidence="6">
    <location>
        <begin position="133"/>
        <end position="152"/>
    </location>
</feature>
<dbReference type="GO" id="GO:0016787">
    <property type="term" value="F:hydrolase activity"/>
    <property type="evidence" value="ECO:0007669"/>
    <property type="project" value="TreeGrafter"/>
</dbReference>
<evidence type="ECO:0000313" key="8">
    <source>
        <dbReference type="Proteomes" id="UP000245634"/>
    </source>
</evidence>
<keyword evidence="3 6" id="KW-0812">Transmembrane</keyword>
<feature type="transmembrane region" description="Helical" evidence="6">
    <location>
        <begin position="77"/>
        <end position="97"/>
    </location>
</feature>
<feature type="transmembrane region" description="Helical" evidence="6">
    <location>
        <begin position="52"/>
        <end position="72"/>
    </location>
</feature>
<dbReference type="PANTHER" id="PTHR31885">
    <property type="entry name" value="GH04784P"/>
    <property type="match status" value="1"/>
</dbReference>
<evidence type="ECO:0000256" key="1">
    <source>
        <dbReference type="ARBA" id="ARBA00004141"/>
    </source>
</evidence>
<dbReference type="EMBL" id="QGGL01000007">
    <property type="protein sequence ID" value="PWK13349.1"/>
    <property type="molecule type" value="Genomic_DNA"/>
</dbReference>
<dbReference type="PANTHER" id="PTHR31885:SF6">
    <property type="entry name" value="GH04784P"/>
    <property type="match status" value="1"/>
</dbReference>
<dbReference type="OrthoDB" id="5592477at2"/>
<evidence type="ECO:0000256" key="4">
    <source>
        <dbReference type="ARBA" id="ARBA00022989"/>
    </source>
</evidence>
<organism evidence="7 8">
    <name type="scientific">Tumebacillus permanentifrigoris</name>
    <dbReference type="NCBI Taxonomy" id="378543"/>
    <lineage>
        <taxon>Bacteria</taxon>
        <taxon>Bacillati</taxon>
        <taxon>Bacillota</taxon>
        <taxon>Bacilli</taxon>
        <taxon>Bacillales</taxon>
        <taxon>Alicyclobacillaceae</taxon>
        <taxon>Tumebacillus</taxon>
    </lineage>
</organism>
<comment type="similarity">
    <text evidence="2">Belongs to the TMEM86 family.</text>
</comment>
<keyword evidence="4 6" id="KW-1133">Transmembrane helix</keyword>
<feature type="transmembrane region" description="Helical" evidence="6">
    <location>
        <begin position="6"/>
        <end position="23"/>
    </location>
</feature>
<sequence>MWVLTGLIVGSGLIDLLAIARGWNKARYLWKPATMVLVILLSLRGADFTNSSESWLVAGLVLSLVGDVLLVLPSDRFLAGLVAFLAAHLCYIAAFVQQAEGGGLLPAVVLAVFGIGYFLLLRRGVLASGGYGLLVAVVCYISVILLMVWRAWMTGNVWVLAGAILFMISDSILAWNRFIKRSVTGEVAVMATYYTAQGVLASTLFAL</sequence>
<feature type="transmembrane region" description="Helical" evidence="6">
    <location>
        <begin position="103"/>
        <end position="121"/>
    </location>
</feature>
<keyword evidence="5 6" id="KW-0472">Membrane</keyword>
<keyword evidence="8" id="KW-1185">Reference proteome</keyword>
<gene>
    <name evidence="7" type="ORF">C7459_10715</name>
</gene>
<evidence type="ECO:0000256" key="5">
    <source>
        <dbReference type="ARBA" id="ARBA00023136"/>
    </source>
</evidence>
<protein>
    <submittedName>
        <fullName evidence="7">Putative membrane protein YhhN</fullName>
    </submittedName>
</protein>